<evidence type="ECO:0008006" key="5">
    <source>
        <dbReference type="Google" id="ProtNLM"/>
    </source>
</evidence>
<gene>
    <name evidence="3" type="ORF">M422DRAFT_263335</name>
</gene>
<name>A0A0C9UI74_SPHS4</name>
<evidence type="ECO:0000313" key="3">
    <source>
        <dbReference type="EMBL" id="KIJ34554.1"/>
    </source>
</evidence>
<keyword evidence="4" id="KW-1185">Reference proteome</keyword>
<reference evidence="3 4" key="1">
    <citation type="submission" date="2014-06" db="EMBL/GenBank/DDBJ databases">
        <title>Evolutionary Origins and Diversification of the Mycorrhizal Mutualists.</title>
        <authorList>
            <consortium name="DOE Joint Genome Institute"/>
            <consortium name="Mycorrhizal Genomics Consortium"/>
            <person name="Kohler A."/>
            <person name="Kuo A."/>
            <person name="Nagy L.G."/>
            <person name="Floudas D."/>
            <person name="Copeland A."/>
            <person name="Barry K.W."/>
            <person name="Cichocki N."/>
            <person name="Veneault-Fourrey C."/>
            <person name="LaButti K."/>
            <person name="Lindquist E.A."/>
            <person name="Lipzen A."/>
            <person name="Lundell T."/>
            <person name="Morin E."/>
            <person name="Murat C."/>
            <person name="Riley R."/>
            <person name="Ohm R."/>
            <person name="Sun H."/>
            <person name="Tunlid A."/>
            <person name="Henrissat B."/>
            <person name="Grigoriev I.V."/>
            <person name="Hibbett D.S."/>
            <person name="Martin F."/>
        </authorList>
    </citation>
    <scope>NUCLEOTIDE SEQUENCE [LARGE SCALE GENOMIC DNA]</scope>
    <source>
        <strain evidence="3 4">SS14</strain>
    </source>
</reference>
<proteinExistence type="predicted"/>
<organism evidence="3 4">
    <name type="scientific">Sphaerobolus stellatus (strain SS14)</name>
    <dbReference type="NCBI Taxonomy" id="990650"/>
    <lineage>
        <taxon>Eukaryota</taxon>
        <taxon>Fungi</taxon>
        <taxon>Dikarya</taxon>
        <taxon>Basidiomycota</taxon>
        <taxon>Agaricomycotina</taxon>
        <taxon>Agaricomycetes</taxon>
        <taxon>Phallomycetidae</taxon>
        <taxon>Geastrales</taxon>
        <taxon>Sphaerobolaceae</taxon>
        <taxon>Sphaerobolus</taxon>
    </lineage>
</organism>
<feature type="chain" id="PRO_5002214308" description="Hydrophobin" evidence="2">
    <location>
        <begin position="25"/>
        <end position="116"/>
    </location>
</feature>
<protein>
    <recommendedName>
        <fullName evidence="5">Hydrophobin</fullName>
    </recommendedName>
</protein>
<dbReference type="AlphaFoldDB" id="A0A0C9UI74"/>
<evidence type="ECO:0000313" key="4">
    <source>
        <dbReference type="Proteomes" id="UP000054279"/>
    </source>
</evidence>
<dbReference type="Proteomes" id="UP000054279">
    <property type="component" value="Unassembled WGS sequence"/>
</dbReference>
<feature type="compositionally biased region" description="Pro residues" evidence="1">
    <location>
        <begin position="93"/>
        <end position="104"/>
    </location>
</feature>
<feature type="signal peptide" evidence="2">
    <location>
        <begin position="1"/>
        <end position="24"/>
    </location>
</feature>
<dbReference type="HOGENOM" id="CLU_2098372_0_0_1"/>
<dbReference type="EMBL" id="KN837198">
    <property type="protein sequence ID" value="KIJ34554.1"/>
    <property type="molecule type" value="Genomic_DNA"/>
</dbReference>
<accession>A0A0C9UI74</accession>
<keyword evidence="2" id="KW-0732">Signal</keyword>
<evidence type="ECO:0000256" key="2">
    <source>
        <dbReference type="SAM" id="SignalP"/>
    </source>
</evidence>
<feature type="region of interest" description="Disordered" evidence="1">
    <location>
        <begin position="91"/>
        <end position="116"/>
    </location>
</feature>
<sequence>MKFIGVHFWFPIALLLGLFTSVNADYCACANLVGFADPVITKGCCDRIGKKVQHRPALPDRCDLGLSTGLTIPKTIFAVCCIASKKRFNCKAPAPPPVPAPAPPEIREIPEDDLEI</sequence>
<evidence type="ECO:0000256" key="1">
    <source>
        <dbReference type="SAM" id="MobiDB-lite"/>
    </source>
</evidence>